<dbReference type="InterPro" id="IPR014756">
    <property type="entry name" value="Ig_E-set"/>
</dbReference>
<dbReference type="InterPro" id="IPR050357">
    <property type="entry name" value="Arrestin_domain-protein"/>
</dbReference>
<dbReference type="GO" id="GO:1990756">
    <property type="term" value="F:ubiquitin-like ligase-substrate adaptor activity"/>
    <property type="evidence" value="ECO:0007669"/>
    <property type="project" value="TreeGrafter"/>
</dbReference>
<dbReference type="Proteomes" id="UP001066276">
    <property type="component" value="Chromosome 3_2"/>
</dbReference>
<comment type="caution">
    <text evidence="4">The sequence shown here is derived from an EMBL/GenBank/DDBJ whole genome shotgun (WGS) entry which is preliminary data.</text>
</comment>
<dbReference type="GO" id="GO:0005886">
    <property type="term" value="C:plasma membrane"/>
    <property type="evidence" value="ECO:0007669"/>
    <property type="project" value="TreeGrafter"/>
</dbReference>
<evidence type="ECO:0000313" key="5">
    <source>
        <dbReference type="Proteomes" id="UP001066276"/>
    </source>
</evidence>
<dbReference type="SUPFAM" id="SSF81296">
    <property type="entry name" value="E set domains"/>
    <property type="match status" value="2"/>
</dbReference>
<sequence>MVPSRHLKTFTVLLLEDEGRSGYAGGESVRGQVILELGSELSFLALRIRASGGARVSLTESRHNTVNEEKANYLDLTHTLKESGAEGVTLCAGKHEFPFSFQLPQVPLVTSYSGKYGSIAYYLVSILEQPYASVQSARREFQVIHHIDVNLPSLLAPVSKCKEKVVGCLYFASGPISLNAKIDRNGYCNGEAIRIYAEIENCSSRLIVPKAAIFQIQTYLSNGKTKTFRQMLANVRGNHIASGSTDCWNGKTLKIPPVTPSILNCGLIRVEYTLAVYTHIPGAKKLMIELPLVIGTLQFNGFASRNMSVTSHFSVDMSLLALALPEMPEAPPNYADIVSEEEFSRHIPPYPHPHDATSQSEFQFPMFALIQEFRFQPPPLYLEVDPHPSETEEHQQRVSFII</sequence>
<dbReference type="Gene3D" id="2.60.40.640">
    <property type="match status" value="2"/>
</dbReference>
<dbReference type="Pfam" id="PF02752">
    <property type="entry name" value="Arrestin_C"/>
    <property type="match status" value="1"/>
</dbReference>
<evidence type="ECO:0000256" key="1">
    <source>
        <dbReference type="ARBA" id="ARBA00005298"/>
    </source>
</evidence>
<dbReference type="InterPro" id="IPR011022">
    <property type="entry name" value="Arrestin_C-like"/>
</dbReference>
<feature type="domain" description="Arrestin C-terminal-like" evidence="3">
    <location>
        <begin position="172"/>
        <end position="299"/>
    </location>
</feature>
<dbReference type="Pfam" id="PF00339">
    <property type="entry name" value="Arrestin_N"/>
    <property type="match status" value="1"/>
</dbReference>
<comment type="similarity">
    <text evidence="1">Belongs to the arrestin family.</text>
</comment>
<dbReference type="SMART" id="SM01017">
    <property type="entry name" value="Arrestin_C"/>
    <property type="match status" value="1"/>
</dbReference>
<accession>A0AAV7TTU3</accession>
<dbReference type="GO" id="GO:0005737">
    <property type="term" value="C:cytoplasm"/>
    <property type="evidence" value="ECO:0007669"/>
    <property type="project" value="TreeGrafter"/>
</dbReference>
<dbReference type="InterPro" id="IPR014752">
    <property type="entry name" value="Arrestin-like_C"/>
</dbReference>
<evidence type="ECO:0000259" key="3">
    <source>
        <dbReference type="SMART" id="SM01017"/>
    </source>
</evidence>
<proteinExistence type="inferred from homology"/>
<dbReference type="InterPro" id="IPR011021">
    <property type="entry name" value="Arrestin-like_N"/>
</dbReference>
<name>A0AAV7TTU3_PLEWA</name>
<dbReference type="PANTHER" id="PTHR11188">
    <property type="entry name" value="ARRESTIN DOMAIN CONTAINING PROTEIN"/>
    <property type="match status" value="1"/>
</dbReference>
<dbReference type="EMBL" id="JANPWB010000006">
    <property type="protein sequence ID" value="KAJ1179594.1"/>
    <property type="molecule type" value="Genomic_DNA"/>
</dbReference>
<organism evidence="4 5">
    <name type="scientific">Pleurodeles waltl</name>
    <name type="common">Iberian ribbed newt</name>
    <dbReference type="NCBI Taxonomy" id="8319"/>
    <lineage>
        <taxon>Eukaryota</taxon>
        <taxon>Metazoa</taxon>
        <taxon>Chordata</taxon>
        <taxon>Craniata</taxon>
        <taxon>Vertebrata</taxon>
        <taxon>Euteleostomi</taxon>
        <taxon>Amphibia</taxon>
        <taxon>Batrachia</taxon>
        <taxon>Caudata</taxon>
        <taxon>Salamandroidea</taxon>
        <taxon>Salamandridae</taxon>
        <taxon>Pleurodelinae</taxon>
        <taxon>Pleurodeles</taxon>
    </lineage>
</organism>
<reference evidence="4" key="1">
    <citation type="journal article" date="2022" name="bioRxiv">
        <title>Sequencing and chromosome-scale assembly of the giantPleurodeles waltlgenome.</title>
        <authorList>
            <person name="Brown T."/>
            <person name="Elewa A."/>
            <person name="Iarovenko S."/>
            <person name="Subramanian E."/>
            <person name="Araus A.J."/>
            <person name="Petzold A."/>
            <person name="Susuki M."/>
            <person name="Suzuki K.-i.T."/>
            <person name="Hayashi T."/>
            <person name="Toyoda A."/>
            <person name="Oliveira C."/>
            <person name="Osipova E."/>
            <person name="Leigh N.D."/>
            <person name="Simon A."/>
            <person name="Yun M.H."/>
        </authorList>
    </citation>
    <scope>NUCLEOTIDE SEQUENCE</scope>
    <source>
        <strain evidence="4">20211129_DDA</strain>
        <tissue evidence="4">Liver</tissue>
    </source>
</reference>
<gene>
    <name evidence="4" type="ORF">NDU88_004828</name>
</gene>
<evidence type="ECO:0000313" key="4">
    <source>
        <dbReference type="EMBL" id="KAJ1179594.1"/>
    </source>
</evidence>
<keyword evidence="5" id="KW-1185">Reference proteome</keyword>
<dbReference type="PANTHER" id="PTHR11188:SF16">
    <property type="entry name" value="ARRESTIN DOMAIN-CONTAINING PROTEIN 4"/>
    <property type="match status" value="1"/>
</dbReference>
<keyword evidence="2" id="KW-0844">Vision</keyword>
<dbReference type="GO" id="GO:0007601">
    <property type="term" value="P:visual perception"/>
    <property type="evidence" value="ECO:0007669"/>
    <property type="project" value="UniProtKB-KW"/>
</dbReference>
<protein>
    <recommendedName>
        <fullName evidence="3">Arrestin C-terminal-like domain-containing protein</fullName>
    </recommendedName>
</protein>
<evidence type="ECO:0000256" key="2">
    <source>
        <dbReference type="ARBA" id="ARBA00023305"/>
    </source>
</evidence>
<keyword evidence="2" id="KW-0716">Sensory transduction</keyword>
<dbReference type="GO" id="GO:0015031">
    <property type="term" value="P:protein transport"/>
    <property type="evidence" value="ECO:0007669"/>
    <property type="project" value="TreeGrafter"/>
</dbReference>
<dbReference type="AlphaFoldDB" id="A0AAV7TTU3"/>